<dbReference type="InterPro" id="IPR044020">
    <property type="entry name" value="DUF5676"/>
</dbReference>
<feature type="transmembrane region" description="Helical" evidence="1">
    <location>
        <begin position="55"/>
        <end position="77"/>
    </location>
</feature>
<feature type="transmembrane region" description="Helical" evidence="1">
    <location>
        <begin position="12"/>
        <end position="35"/>
    </location>
</feature>
<dbReference type="Pfam" id="PF18926">
    <property type="entry name" value="DUF5676"/>
    <property type="match status" value="1"/>
</dbReference>
<dbReference type="EMBL" id="MFIF01000009">
    <property type="protein sequence ID" value="OGF86969.1"/>
    <property type="molecule type" value="Genomic_DNA"/>
</dbReference>
<comment type="caution">
    <text evidence="2">The sequence shown here is derived from an EMBL/GenBank/DDBJ whole genome shotgun (WGS) entry which is preliminary data.</text>
</comment>
<keyword evidence="1" id="KW-0472">Membrane</keyword>
<accession>A0A1F5XGH3</accession>
<evidence type="ECO:0000313" key="3">
    <source>
        <dbReference type="Proteomes" id="UP000177346"/>
    </source>
</evidence>
<sequence length="86" mass="9355">MQLNKQKFALAAAAVMSGWSVICAVLVAIAPNLALTLFSWMVHLVNLKAGVSFPGAIYGIIEVFILTYITAYAFALLHNKFIQPKT</sequence>
<dbReference type="Proteomes" id="UP000177346">
    <property type="component" value="Unassembled WGS sequence"/>
</dbReference>
<evidence type="ECO:0000256" key="1">
    <source>
        <dbReference type="SAM" id="Phobius"/>
    </source>
</evidence>
<reference evidence="2 3" key="1">
    <citation type="journal article" date="2016" name="Nat. Commun.">
        <title>Thousands of microbial genomes shed light on interconnected biogeochemical processes in an aquifer system.</title>
        <authorList>
            <person name="Anantharaman K."/>
            <person name="Brown C.T."/>
            <person name="Hug L.A."/>
            <person name="Sharon I."/>
            <person name="Castelle C.J."/>
            <person name="Probst A.J."/>
            <person name="Thomas B.C."/>
            <person name="Singh A."/>
            <person name="Wilkins M.J."/>
            <person name="Karaoz U."/>
            <person name="Brodie E.L."/>
            <person name="Williams K.H."/>
            <person name="Hubbard S.S."/>
            <person name="Banfield J.F."/>
        </authorList>
    </citation>
    <scope>NUCLEOTIDE SEQUENCE [LARGE SCALE GENOMIC DNA]</scope>
</reference>
<dbReference type="AlphaFoldDB" id="A0A1F5XGH3"/>
<gene>
    <name evidence="2" type="ORF">A3B19_00860</name>
</gene>
<organism evidence="2 3">
    <name type="scientific">Candidatus Giovannonibacteria bacterium RIFCSPLOWO2_01_FULL_46_32</name>
    <dbReference type="NCBI Taxonomy" id="1798353"/>
    <lineage>
        <taxon>Bacteria</taxon>
        <taxon>Candidatus Giovannoniibacteriota</taxon>
    </lineage>
</organism>
<keyword evidence="1" id="KW-1133">Transmembrane helix</keyword>
<name>A0A1F5XGH3_9BACT</name>
<proteinExistence type="predicted"/>
<keyword evidence="1" id="KW-0812">Transmembrane</keyword>
<evidence type="ECO:0000313" key="2">
    <source>
        <dbReference type="EMBL" id="OGF86969.1"/>
    </source>
</evidence>
<protein>
    <submittedName>
        <fullName evidence="2">Uncharacterized protein</fullName>
    </submittedName>
</protein>